<dbReference type="InParanoid" id="A0A671VJI7"/>
<keyword evidence="2" id="KW-1185">Reference proteome</keyword>
<dbReference type="Ensembl" id="ENSSAUT00010027808.1">
    <property type="protein sequence ID" value="ENSSAUP00010026334.1"/>
    <property type="gene ID" value="ENSSAUG00010011435.1"/>
</dbReference>
<protein>
    <submittedName>
        <fullName evidence="1">Uncharacterized protein</fullName>
    </submittedName>
</protein>
<proteinExistence type="predicted"/>
<organism evidence="1 2">
    <name type="scientific">Sparus aurata</name>
    <name type="common">Gilthead sea bream</name>
    <dbReference type="NCBI Taxonomy" id="8175"/>
    <lineage>
        <taxon>Eukaryota</taxon>
        <taxon>Metazoa</taxon>
        <taxon>Chordata</taxon>
        <taxon>Craniata</taxon>
        <taxon>Vertebrata</taxon>
        <taxon>Euteleostomi</taxon>
        <taxon>Actinopterygii</taxon>
        <taxon>Neopterygii</taxon>
        <taxon>Teleostei</taxon>
        <taxon>Neoteleostei</taxon>
        <taxon>Acanthomorphata</taxon>
        <taxon>Eupercaria</taxon>
        <taxon>Spariformes</taxon>
        <taxon>Sparidae</taxon>
        <taxon>Sparus</taxon>
    </lineage>
</organism>
<evidence type="ECO:0000313" key="2">
    <source>
        <dbReference type="Proteomes" id="UP000472265"/>
    </source>
</evidence>
<sequence length="123" mass="13611">HWKFKSICPSESAPDISSVKLGTVCPPLNSTPLLRHGKLHRAPGIFVTVSVTERCRTYTWPEFGFGHIAASLENCFIVNCKGTVPKSLTFFTVFFISSLSKLLSCRAFLLLAALHYSLSVHVK</sequence>
<reference evidence="1" key="1">
    <citation type="submission" date="2021-04" db="EMBL/GenBank/DDBJ databases">
        <authorList>
            <consortium name="Wellcome Sanger Institute Data Sharing"/>
        </authorList>
    </citation>
    <scope>NUCLEOTIDE SEQUENCE [LARGE SCALE GENOMIC DNA]</scope>
</reference>
<accession>A0A671VJI7</accession>
<dbReference type="AlphaFoldDB" id="A0A671VJI7"/>
<name>A0A671VJI7_SPAAU</name>
<reference evidence="1" key="2">
    <citation type="submission" date="2025-08" db="UniProtKB">
        <authorList>
            <consortium name="Ensembl"/>
        </authorList>
    </citation>
    <scope>IDENTIFICATION</scope>
</reference>
<dbReference type="Proteomes" id="UP000472265">
    <property type="component" value="Chromosome 2"/>
</dbReference>
<reference evidence="1" key="3">
    <citation type="submission" date="2025-09" db="UniProtKB">
        <authorList>
            <consortium name="Ensembl"/>
        </authorList>
    </citation>
    <scope>IDENTIFICATION</scope>
</reference>
<evidence type="ECO:0000313" key="1">
    <source>
        <dbReference type="Ensembl" id="ENSSAUP00010026334.1"/>
    </source>
</evidence>